<feature type="domain" description="DUF6851" evidence="1">
    <location>
        <begin position="74"/>
        <end position="212"/>
    </location>
</feature>
<dbReference type="PROSITE" id="PS51318">
    <property type="entry name" value="TAT"/>
    <property type="match status" value="1"/>
</dbReference>
<dbReference type="RefSeq" id="WP_179753704.1">
    <property type="nucleotide sequence ID" value="NZ_JACCBU010000001.1"/>
</dbReference>
<sequence length="516" mass="56565">MKSENHRARGTAGRVSRRLFLAGAAAAGTAIAGTRTAEAAPNSAGLVRKWNDLLLEAARRGTLGPPVLARAFALVHTAIYDAWAAYDAVAHGTRYGGELRRPIAERTESHVVAAISYAAHTAAVDLFGWHAPRFDAFLRELGYDPEHHPADSSPAGIGRRAAVALLEYRHGDGSNQLNDYADTTGYRPANAPMVAAKEIDPDSVIDRNRWQPLTYPDRAGRLKTPPWAAPHWFQVEPFAKPPVGYGRELPGPARWGTAEFTRQCQELMDLTARLTPRQKAIAEYYADGPMTEAPPGHWLKFTQFVSRRDRNSLDQDVKLFFLTANALFDASIACWGLKREYDSVRPITAIRLMCRGLKVKTWNGVIDGGQWLPYQPTWFPTPPFGEYPSGHSTFSSAAAEVLQRFTGSDRFGYSSTFLAGKSLVEPGIGPDTDVVLGCPTFSEAAAQCGLSRRYGGIHFRAGDLDGRRLGREVGAVVWEKAQQYFNGQTTPAERKGLFDGLLDLDLPLGLTLRGTL</sequence>
<name>A0A7Y9I9Z6_9ACTN</name>
<evidence type="ECO:0000259" key="1">
    <source>
        <dbReference type="Pfam" id="PF21167"/>
    </source>
</evidence>
<evidence type="ECO:0000259" key="2">
    <source>
        <dbReference type="Pfam" id="PF22778"/>
    </source>
</evidence>
<keyword evidence="4" id="KW-1185">Reference proteome</keyword>
<evidence type="ECO:0000313" key="3">
    <source>
        <dbReference type="EMBL" id="NYE72711.1"/>
    </source>
</evidence>
<dbReference type="InterPro" id="IPR006311">
    <property type="entry name" value="TAT_signal"/>
</dbReference>
<dbReference type="AlphaFoldDB" id="A0A7Y9I9Z6"/>
<feature type="domain" description="Vanadium-dependent haloperoxidase NapH1-like second helical-bundle" evidence="2">
    <location>
        <begin position="319"/>
        <end position="488"/>
    </location>
</feature>
<dbReference type="PANTHER" id="PTHR34599:SF2">
    <property type="entry name" value="TRAF-TYPE DOMAIN-CONTAINING PROTEIN"/>
    <property type="match status" value="1"/>
</dbReference>
<dbReference type="Gene3D" id="1.10.606.20">
    <property type="match status" value="1"/>
</dbReference>
<dbReference type="CDD" id="cd03398">
    <property type="entry name" value="PAP2_haloperoxidase"/>
    <property type="match status" value="1"/>
</dbReference>
<dbReference type="SUPFAM" id="SSF48317">
    <property type="entry name" value="Acid phosphatase/Vanadium-dependent haloperoxidase"/>
    <property type="match status" value="1"/>
</dbReference>
<dbReference type="Pfam" id="PF22778">
    <property type="entry name" value="VCPO_2nd"/>
    <property type="match status" value="1"/>
</dbReference>
<comment type="caution">
    <text evidence="3">The sequence shown here is derived from an EMBL/GenBank/DDBJ whole genome shotgun (WGS) entry which is preliminary data.</text>
</comment>
<dbReference type="InterPro" id="IPR052559">
    <property type="entry name" value="V-haloperoxidase"/>
</dbReference>
<evidence type="ECO:0000313" key="4">
    <source>
        <dbReference type="Proteomes" id="UP000569914"/>
    </source>
</evidence>
<gene>
    <name evidence="3" type="ORF">BKA15_004040</name>
</gene>
<proteinExistence type="predicted"/>
<dbReference type="InterPro" id="IPR036938">
    <property type="entry name" value="PAP2/HPO_sf"/>
</dbReference>
<dbReference type="EMBL" id="JACCBU010000001">
    <property type="protein sequence ID" value="NYE72711.1"/>
    <property type="molecule type" value="Genomic_DNA"/>
</dbReference>
<dbReference type="Proteomes" id="UP000569914">
    <property type="component" value="Unassembled WGS sequence"/>
</dbReference>
<accession>A0A7Y9I9Z6</accession>
<dbReference type="PANTHER" id="PTHR34599">
    <property type="entry name" value="PEROXIDASE-RELATED"/>
    <property type="match status" value="1"/>
</dbReference>
<dbReference type="Pfam" id="PF21167">
    <property type="entry name" value="DUF6851"/>
    <property type="match status" value="1"/>
</dbReference>
<organism evidence="3 4">
    <name type="scientific">Microlunatus parietis</name>
    <dbReference type="NCBI Taxonomy" id="682979"/>
    <lineage>
        <taxon>Bacteria</taxon>
        <taxon>Bacillati</taxon>
        <taxon>Actinomycetota</taxon>
        <taxon>Actinomycetes</taxon>
        <taxon>Propionibacteriales</taxon>
        <taxon>Propionibacteriaceae</taxon>
        <taxon>Microlunatus</taxon>
    </lineage>
</organism>
<dbReference type="InterPro" id="IPR049283">
    <property type="entry name" value="DUF6851"/>
</dbReference>
<evidence type="ECO:0008006" key="5">
    <source>
        <dbReference type="Google" id="ProtNLM"/>
    </source>
</evidence>
<protein>
    <recommendedName>
        <fullName evidence="5">PAP2 superfamily protein</fullName>
    </recommendedName>
</protein>
<dbReference type="InterPro" id="IPR055161">
    <property type="entry name" value="NapH1-like_2nd"/>
</dbReference>
<reference evidence="3 4" key="1">
    <citation type="submission" date="2020-07" db="EMBL/GenBank/DDBJ databases">
        <title>Sequencing the genomes of 1000 actinobacteria strains.</title>
        <authorList>
            <person name="Klenk H.-P."/>
        </authorList>
    </citation>
    <scope>NUCLEOTIDE SEQUENCE [LARGE SCALE GENOMIC DNA]</scope>
    <source>
        <strain evidence="3 4">DSM 22083</strain>
    </source>
</reference>